<protein>
    <recommendedName>
        <fullName evidence="1">DUF4817 domain-containing protein</fullName>
    </recommendedName>
</protein>
<evidence type="ECO:0000259" key="1">
    <source>
        <dbReference type="Pfam" id="PF16087"/>
    </source>
</evidence>
<dbReference type="EMBL" id="HACA01008847">
    <property type="protein sequence ID" value="CDW26208.1"/>
    <property type="molecule type" value="Transcribed_RNA"/>
</dbReference>
<accession>A0A0K2TJI1</accession>
<evidence type="ECO:0000313" key="2">
    <source>
        <dbReference type="EMBL" id="CDW26208.1"/>
    </source>
</evidence>
<dbReference type="AlphaFoldDB" id="A0A0K2TJI1"/>
<dbReference type="OrthoDB" id="1903104at2759"/>
<name>A0A0K2TJI1_LEPSM</name>
<reference evidence="2" key="1">
    <citation type="submission" date="2014-05" db="EMBL/GenBank/DDBJ databases">
        <authorList>
            <person name="Chronopoulou M."/>
        </authorList>
    </citation>
    <scope>NUCLEOTIDE SEQUENCE</scope>
    <source>
        <tissue evidence="2">Whole organism</tissue>
    </source>
</reference>
<dbReference type="InterPro" id="IPR032135">
    <property type="entry name" value="DUF4817"/>
</dbReference>
<feature type="domain" description="DUF4817" evidence="1">
    <location>
        <begin position="1"/>
        <end position="50"/>
    </location>
</feature>
<feature type="non-terminal residue" evidence="2">
    <location>
        <position position="1"/>
    </location>
</feature>
<organism evidence="2">
    <name type="scientific">Lepeophtheirus salmonis</name>
    <name type="common">Salmon louse</name>
    <name type="synonym">Caligus salmonis</name>
    <dbReference type="NCBI Taxonomy" id="72036"/>
    <lineage>
        <taxon>Eukaryota</taxon>
        <taxon>Metazoa</taxon>
        <taxon>Ecdysozoa</taxon>
        <taxon>Arthropoda</taxon>
        <taxon>Crustacea</taxon>
        <taxon>Multicrustacea</taxon>
        <taxon>Hexanauplia</taxon>
        <taxon>Copepoda</taxon>
        <taxon>Siphonostomatoida</taxon>
        <taxon>Caligidae</taxon>
        <taxon>Lepeophtheirus</taxon>
    </lineage>
</organism>
<sequence length="117" mass="13183">QSVQIVQLYYENQRSLKEVFRKLSPNYGPHNPPSESTIRRIIEKIEGAGTCWDAPLSGRLRTAGSVGNTAAVAESAVEDREESIRHRSQQLSLSYATTWRILKKNLGLTVYKIQPVQ</sequence>
<dbReference type="Pfam" id="PF16087">
    <property type="entry name" value="DUF4817"/>
    <property type="match status" value="1"/>
</dbReference>
<proteinExistence type="predicted"/>